<keyword evidence="7" id="KW-1185">Reference proteome</keyword>
<dbReference type="InterPro" id="IPR000914">
    <property type="entry name" value="SBP_5_dom"/>
</dbReference>
<accession>A0ABS4EE74</accession>
<organism evidence="6 7">
    <name type="scientific">Metaclostridioides mangenotii</name>
    <dbReference type="NCBI Taxonomy" id="1540"/>
    <lineage>
        <taxon>Bacteria</taxon>
        <taxon>Bacillati</taxon>
        <taxon>Bacillota</taxon>
        <taxon>Clostridia</taxon>
        <taxon>Peptostreptococcales</taxon>
        <taxon>Peptostreptococcaceae</taxon>
        <taxon>Metaclostridioides</taxon>
    </lineage>
</organism>
<evidence type="ECO:0000256" key="3">
    <source>
        <dbReference type="ARBA" id="ARBA00022729"/>
    </source>
</evidence>
<keyword evidence="3" id="KW-0732">Signal</keyword>
<dbReference type="InterPro" id="IPR039424">
    <property type="entry name" value="SBP_5"/>
</dbReference>
<keyword evidence="2" id="KW-0813">Transport</keyword>
<feature type="compositionally biased region" description="Basic and acidic residues" evidence="4">
    <location>
        <begin position="367"/>
        <end position="380"/>
    </location>
</feature>
<name>A0ABS4EE74_9FIRM</name>
<dbReference type="Gene3D" id="3.10.105.10">
    <property type="entry name" value="Dipeptide-binding Protein, Domain 3"/>
    <property type="match status" value="2"/>
</dbReference>
<dbReference type="CDD" id="cd00995">
    <property type="entry name" value="PBP2_NikA_DppA_OppA_like"/>
    <property type="match status" value="1"/>
</dbReference>
<dbReference type="RefSeq" id="WP_209457571.1">
    <property type="nucleotide sequence ID" value="NZ_BAAACS010000017.1"/>
</dbReference>
<feature type="compositionally biased region" description="Low complexity" evidence="4">
    <location>
        <begin position="382"/>
        <end position="396"/>
    </location>
</feature>
<proteinExistence type="inferred from homology"/>
<feature type="compositionally biased region" description="Basic and acidic residues" evidence="4">
    <location>
        <begin position="429"/>
        <end position="440"/>
    </location>
</feature>
<feature type="compositionally biased region" description="Basic and acidic residues" evidence="4">
    <location>
        <begin position="402"/>
        <end position="419"/>
    </location>
</feature>
<evidence type="ECO:0000256" key="4">
    <source>
        <dbReference type="SAM" id="MobiDB-lite"/>
    </source>
</evidence>
<comment type="similarity">
    <text evidence="1">Belongs to the bacterial solute-binding protein 5 family.</text>
</comment>
<dbReference type="PROSITE" id="PS51257">
    <property type="entry name" value="PROKAR_LIPOPROTEIN"/>
    <property type="match status" value="1"/>
</dbReference>
<evidence type="ECO:0000256" key="2">
    <source>
        <dbReference type="ARBA" id="ARBA00022448"/>
    </source>
</evidence>
<feature type="region of interest" description="Disordered" evidence="4">
    <location>
        <begin position="349"/>
        <end position="440"/>
    </location>
</feature>
<evidence type="ECO:0000259" key="5">
    <source>
        <dbReference type="Pfam" id="PF00496"/>
    </source>
</evidence>
<sequence>MKKLKMLIATLVSVVLVSGCSPSELTGNNDEKSKVYSDSKYINLTMVKPKTINPIINTDESVSYIMNMIYDGLFEIDKNYNVVPQLVKEYSISADGMSIDIELKDARWHNGKDVTASDVNYTIDLINKTPQSIYKSLTENIASVTVNGSKKLTIKFKSSEAFPTNKLVFPIVSSDLGSKDVEVEKNNLIGNGQYKIESYSERENMILTANDDYYLDQPKDIKQVKVKTVPDEEARVSMVMSLDSDITDVTINDLSKFQEEKFNITKYQGREYEFVSFNFNKSYLQNSDFRKAIAHSINRKNLFEEGYMSDATMVNFPLNSKSEYYNDKIGQLEFSKEKAKSYLDKVKFTGEDNKDSNKTGVSNNKNDINDKVENKNKTPDSNKVVDQNNVDNGGQNDDLDGDKEKEAQANNNADKESGDKQVNNSINDKTNKNLDSNKDVDIKTNNVSNINKNKNQKIKSLDDIDLSIVVNKDNIERVKTANLISSNLKSVGINSTVEQLSFEDLEKAMNTNNYDLAVTGWVLSNVPDVKQIIEYSGYSDEKLSGYMTQLDKETSKDKIRNLYGKMQRNINDNVGFISLLVRNNHIVTNKRLDGKIEPNDFDVYEGITNLNIKTNE</sequence>
<evidence type="ECO:0000313" key="6">
    <source>
        <dbReference type="EMBL" id="MBP1856240.1"/>
    </source>
</evidence>
<dbReference type="PANTHER" id="PTHR30290:SF9">
    <property type="entry name" value="OLIGOPEPTIDE-BINDING PROTEIN APPA"/>
    <property type="match status" value="1"/>
</dbReference>
<feature type="domain" description="Solute-binding protein family 5" evidence="5">
    <location>
        <begin position="81"/>
        <end position="356"/>
    </location>
</feature>
<dbReference type="PANTHER" id="PTHR30290">
    <property type="entry name" value="PERIPLASMIC BINDING COMPONENT OF ABC TRANSPORTER"/>
    <property type="match status" value="1"/>
</dbReference>
<dbReference type="InterPro" id="IPR030678">
    <property type="entry name" value="Peptide/Ni-bd"/>
</dbReference>
<dbReference type="PIRSF" id="PIRSF002741">
    <property type="entry name" value="MppA"/>
    <property type="match status" value="1"/>
</dbReference>
<comment type="caution">
    <text evidence="6">The sequence shown here is derived from an EMBL/GenBank/DDBJ whole genome shotgun (WGS) entry which is preliminary data.</text>
</comment>
<dbReference type="Pfam" id="PF00496">
    <property type="entry name" value="SBP_bac_5"/>
    <property type="match status" value="1"/>
</dbReference>
<evidence type="ECO:0000256" key="1">
    <source>
        <dbReference type="ARBA" id="ARBA00005695"/>
    </source>
</evidence>
<reference evidence="6 7" key="1">
    <citation type="submission" date="2021-03" db="EMBL/GenBank/DDBJ databases">
        <title>Genomic Encyclopedia of Type Strains, Phase IV (KMG-IV): sequencing the most valuable type-strain genomes for metagenomic binning, comparative biology and taxonomic classification.</title>
        <authorList>
            <person name="Goeker M."/>
        </authorList>
    </citation>
    <scope>NUCLEOTIDE SEQUENCE [LARGE SCALE GENOMIC DNA]</scope>
    <source>
        <strain evidence="6 7">DSM 1289</strain>
    </source>
</reference>
<dbReference type="Gene3D" id="3.40.190.10">
    <property type="entry name" value="Periplasmic binding protein-like II"/>
    <property type="match status" value="2"/>
</dbReference>
<dbReference type="EMBL" id="JAGGJX010000007">
    <property type="protein sequence ID" value="MBP1856240.1"/>
    <property type="molecule type" value="Genomic_DNA"/>
</dbReference>
<dbReference type="SUPFAM" id="SSF53850">
    <property type="entry name" value="Periplasmic binding protein-like II"/>
    <property type="match status" value="2"/>
</dbReference>
<gene>
    <name evidence="6" type="ORF">J2Z43_002688</name>
</gene>
<evidence type="ECO:0000313" key="7">
    <source>
        <dbReference type="Proteomes" id="UP000767291"/>
    </source>
</evidence>
<protein>
    <submittedName>
        <fullName evidence="6">ABC-type transport system substrate-binding protein</fullName>
    </submittedName>
</protein>
<dbReference type="Gene3D" id="3.90.76.10">
    <property type="entry name" value="Dipeptide-binding Protein, Domain 1"/>
    <property type="match status" value="1"/>
</dbReference>
<dbReference type="Proteomes" id="UP000767291">
    <property type="component" value="Unassembled WGS sequence"/>
</dbReference>